<feature type="transmembrane region" description="Helical" evidence="5">
    <location>
        <begin position="204"/>
        <end position="222"/>
    </location>
</feature>
<dbReference type="Proteomes" id="UP000310066">
    <property type="component" value="Unassembled WGS sequence"/>
</dbReference>
<evidence type="ECO:0008006" key="8">
    <source>
        <dbReference type="Google" id="ProtNLM"/>
    </source>
</evidence>
<comment type="caution">
    <text evidence="6">The sequence shown here is derived from an EMBL/GenBank/DDBJ whole genome shotgun (WGS) entry which is preliminary data.</text>
</comment>
<dbReference type="Gene3D" id="1.20.1250.20">
    <property type="entry name" value="MFS general substrate transporter like domains"/>
    <property type="match status" value="1"/>
</dbReference>
<protein>
    <recommendedName>
        <fullName evidence="8">Major facilitator superfamily (MFS) profile domain-containing protein</fullName>
    </recommendedName>
</protein>
<feature type="transmembrane region" description="Helical" evidence="5">
    <location>
        <begin position="126"/>
        <end position="145"/>
    </location>
</feature>
<dbReference type="PANTHER" id="PTHR23502">
    <property type="entry name" value="MAJOR FACILITATOR SUPERFAMILY"/>
    <property type="match status" value="1"/>
</dbReference>
<feature type="transmembrane region" description="Helical" evidence="5">
    <location>
        <begin position="165"/>
        <end position="183"/>
    </location>
</feature>
<evidence type="ECO:0000256" key="2">
    <source>
        <dbReference type="ARBA" id="ARBA00022692"/>
    </source>
</evidence>
<dbReference type="InterPro" id="IPR036259">
    <property type="entry name" value="MFS_trans_sf"/>
</dbReference>
<feature type="transmembrane region" description="Helical" evidence="5">
    <location>
        <begin position="234"/>
        <end position="255"/>
    </location>
</feature>
<evidence type="ECO:0000256" key="4">
    <source>
        <dbReference type="ARBA" id="ARBA00023136"/>
    </source>
</evidence>
<dbReference type="PANTHER" id="PTHR23502:SF157">
    <property type="entry name" value="MAJOR FACILITATOR SUPERFAMILY (MFS) PROFILE DOMAIN-CONTAINING PROTEIN-RELATED"/>
    <property type="match status" value="1"/>
</dbReference>
<evidence type="ECO:0000256" key="1">
    <source>
        <dbReference type="ARBA" id="ARBA00004141"/>
    </source>
</evidence>
<gene>
    <name evidence="6" type="ORF">B0A54_13575</name>
</gene>
<reference evidence="6 7" key="1">
    <citation type="submission" date="2017-03" db="EMBL/GenBank/DDBJ databases">
        <title>Genomes of endolithic fungi from Antarctica.</title>
        <authorList>
            <person name="Coleine C."/>
            <person name="Masonjones S."/>
            <person name="Stajich J.E."/>
        </authorList>
    </citation>
    <scope>NUCLEOTIDE SEQUENCE [LARGE SCALE GENOMIC DNA]</scope>
    <source>
        <strain evidence="6 7">CCFEE 5311</strain>
    </source>
</reference>
<dbReference type="GO" id="GO:0022857">
    <property type="term" value="F:transmembrane transporter activity"/>
    <property type="evidence" value="ECO:0007669"/>
    <property type="project" value="TreeGrafter"/>
</dbReference>
<sequence>MPAVVAVGSLENMFDARGRIYLIHLWISGAVLGLALAPPFATYISASSLRWPTVYAIAAIVTFACTLLCLLMEESRPSQVLHQQVRKVSKQVDFDQLSADGATLPTISEFVRTSLWQPIRLFTEPIVGAVSIMAATVYGIIYFFSDALPTIYIDDFGLGAQPASLVFLAIALGIPLTFLSRIYDIRTANRIQELGRQIEPEDKLFGFYIAAPVLAISLWWFASTVPPLIPKISPWVSVASLALIGFGVVEFDNVLSGYLTDSYTSYAASANAPMAFLRAILSGVFPLIGRRMFSKLGKNNALFLLAALATCFCGVAVWFAFQGKQLRQRSPFASESRKNLEHRSETYLAEKSGRV</sequence>
<dbReference type="EMBL" id="NAJP01000079">
    <property type="protein sequence ID" value="TKA34521.1"/>
    <property type="molecule type" value="Genomic_DNA"/>
</dbReference>
<organism evidence="6 7">
    <name type="scientific">Friedmanniomyces endolithicus</name>
    <dbReference type="NCBI Taxonomy" id="329885"/>
    <lineage>
        <taxon>Eukaryota</taxon>
        <taxon>Fungi</taxon>
        <taxon>Dikarya</taxon>
        <taxon>Ascomycota</taxon>
        <taxon>Pezizomycotina</taxon>
        <taxon>Dothideomycetes</taxon>
        <taxon>Dothideomycetidae</taxon>
        <taxon>Mycosphaerellales</taxon>
        <taxon>Teratosphaeriaceae</taxon>
        <taxon>Friedmanniomyces</taxon>
    </lineage>
</organism>
<keyword evidence="2 5" id="KW-0812">Transmembrane</keyword>
<proteinExistence type="predicted"/>
<dbReference type="SUPFAM" id="SSF103473">
    <property type="entry name" value="MFS general substrate transporter"/>
    <property type="match status" value="1"/>
</dbReference>
<keyword evidence="3 5" id="KW-1133">Transmembrane helix</keyword>
<comment type="subcellular location">
    <subcellularLocation>
        <location evidence="1">Membrane</location>
        <topology evidence="1">Multi-pass membrane protein</topology>
    </subcellularLocation>
</comment>
<evidence type="ECO:0000313" key="6">
    <source>
        <dbReference type="EMBL" id="TKA34521.1"/>
    </source>
</evidence>
<name>A0A4U0UG21_9PEZI</name>
<accession>A0A4U0UG21</accession>
<evidence type="ECO:0000256" key="5">
    <source>
        <dbReference type="SAM" id="Phobius"/>
    </source>
</evidence>
<evidence type="ECO:0000256" key="3">
    <source>
        <dbReference type="ARBA" id="ARBA00022989"/>
    </source>
</evidence>
<feature type="transmembrane region" description="Helical" evidence="5">
    <location>
        <begin position="20"/>
        <end position="41"/>
    </location>
</feature>
<dbReference type="OrthoDB" id="5410178at2759"/>
<feature type="transmembrane region" description="Helical" evidence="5">
    <location>
        <begin position="267"/>
        <end position="289"/>
    </location>
</feature>
<dbReference type="AlphaFoldDB" id="A0A4U0UG21"/>
<feature type="transmembrane region" description="Helical" evidence="5">
    <location>
        <begin position="53"/>
        <end position="72"/>
    </location>
</feature>
<evidence type="ECO:0000313" key="7">
    <source>
        <dbReference type="Proteomes" id="UP000310066"/>
    </source>
</evidence>
<dbReference type="STRING" id="329885.A0A4U0UG21"/>
<feature type="transmembrane region" description="Helical" evidence="5">
    <location>
        <begin position="301"/>
        <end position="321"/>
    </location>
</feature>
<keyword evidence="4 5" id="KW-0472">Membrane</keyword>
<dbReference type="GO" id="GO:0016020">
    <property type="term" value="C:membrane"/>
    <property type="evidence" value="ECO:0007669"/>
    <property type="project" value="UniProtKB-SubCell"/>
</dbReference>